<dbReference type="PANTHER" id="PTHR11266">
    <property type="entry name" value="PEROXISOMAL MEMBRANE PROTEIN 2, PXMP2 MPV17"/>
    <property type="match status" value="1"/>
</dbReference>
<evidence type="ECO:0000256" key="6">
    <source>
        <dbReference type="RuleBase" id="RU363053"/>
    </source>
</evidence>
<accession>A0AAD2FJE9</accession>
<evidence type="ECO:0000256" key="5">
    <source>
        <dbReference type="ARBA" id="ARBA00023136"/>
    </source>
</evidence>
<evidence type="ECO:0000313" key="8">
    <source>
        <dbReference type="Proteomes" id="UP001295423"/>
    </source>
</evidence>
<dbReference type="AlphaFoldDB" id="A0AAD2FJE9"/>
<dbReference type="EMBL" id="CAKOGP040001112">
    <property type="protein sequence ID" value="CAJ1943188.1"/>
    <property type="molecule type" value="Genomic_DNA"/>
</dbReference>
<evidence type="ECO:0000256" key="4">
    <source>
        <dbReference type="ARBA" id="ARBA00022989"/>
    </source>
</evidence>
<comment type="caution">
    <text evidence="7">The sequence shown here is derived from an EMBL/GenBank/DDBJ whole genome shotgun (WGS) entry which is preliminary data.</text>
</comment>
<proteinExistence type="inferred from homology"/>
<feature type="transmembrane region" description="Helical" evidence="6">
    <location>
        <begin position="150"/>
        <end position="170"/>
    </location>
</feature>
<keyword evidence="8" id="KW-1185">Reference proteome</keyword>
<dbReference type="Proteomes" id="UP001295423">
    <property type="component" value="Unassembled WGS sequence"/>
</dbReference>
<comment type="similarity">
    <text evidence="2 6">Belongs to the peroxisomal membrane protein PXMP2/4 family.</text>
</comment>
<dbReference type="InterPro" id="IPR007248">
    <property type="entry name" value="Mpv17_PMP22"/>
</dbReference>
<feature type="transmembrane region" description="Helical" evidence="6">
    <location>
        <begin position="215"/>
        <end position="234"/>
    </location>
</feature>
<keyword evidence="4 6" id="KW-1133">Transmembrane helix</keyword>
<evidence type="ECO:0008006" key="9">
    <source>
        <dbReference type="Google" id="ProtNLM"/>
    </source>
</evidence>
<gene>
    <name evidence="7" type="ORF">CYCCA115_LOCUS8320</name>
</gene>
<dbReference type="PANTHER" id="PTHR11266:SF17">
    <property type="entry name" value="PROTEIN MPV17"/>
    <property type="match status" value="1"/>
</dbReference>
<dbReference type="GO" id="GO:0016020">
    <property type="term" value="C:membrane"/>
    <property type="evidence" value="ECO:0007669"/>
    <property type="project" value="UniProtKB-SubCell"/>
</dbReference>
<keyword evidence="3 6" id="KW-0812">Transmembrane</keyword>
<evidence type="ECO:0000256" key="3">
    <source>
        <dbReference type="ARBA" id="ARBA00022692"/>
    </source>
</evidence>
<dbReference type="Pfam" id="PF04117">
    <property type="entry name" value="Mpv17_PMP22"/>
    <property type="match status" value="1"/>
</dbReference>
<protein>
    <recommendedName>
        <fullName evidence="9">Peroxisomal membrane protein MPV17</fullName>
    </recommendedName>
</protein>
<evidence type="ECO:0000313" key="7">
    <source>
        <dbReference type="EMBL" id="CAJ1943188.1"/>
    </source>
</evidence>
<feature type="transmembrane region" description="Helical" evidence="6">
    <location>
        <begin position="111"/>
        <end position="130"/>
    </location>
</feature>
<feature type="transmembrane region" description="Helical" evidence="6">
    <location>
        <begin position="191"/>
        <end position="209"/>
    </location>
</feature>
<evidence type="ECO:0000256" key="1">
    <source>
        <dbReference type="ARBA" id="ARBA00004141"/>
    </source>
</evidence>
<comment type="subcellular location">
    <subcellularLocation>
        <location evidence="1">Membrane</location>
        <topology evidence="1">Multi-pass membrane protein</topology>
    </subcellularLocation>
</comment>
<organism evidence="7 8">
    <name type="scientific">Cylindrotheca closterium</name>
    <dbReference type="NCBI Taxonomy" id="2856"/>
    <lineage>
        <taxon>Eukaryota</taxon>
        <taxon>Sar</taxon>
        <taxon>Stramenopiles</taxon>
        <taxon>Ochrophyta</taxon>
        <taxon>Bacillariophyta</taxon>
        <taxon>Bacillariophyceae</taxon>
        <taxon>Bacillariophycidae</taxon>
        <taxon>Bacillariales</taxon>
        <taxon>Bacillariaceae</taxon>
        <taxon>Cylindrotheca</taxon>
    </lineage>
</organism>
<dbReference type="GO" id="GO:0005737">
    <property type="term" value="C:cytoplasm"/>
    <property type="evidence" value="ECO:0007669"/>
    <property type="project" value="TreeGrafter"/>
</dbReference>
<name>A0AAD2FJE9_9STRA</name>
<sequence>MRRGSSVSTMAVLRLRGGEADVEMSADDVIPVEETEAQKSSSTQSGVVSMPWFSAIASTCGSLGKYYSAQLEVRPILTKSWTAGLIFALSDYLAQRIEKPQEGGSFDTKRLIFTTMIGALYFAPAAHYWYEAIFHFLPGKGLVSTFQKALLGQAIFGPAFTCIFFASSLIQNNTFTIANWGAKIRSDLPGAWLAGSAFWPIVDIISYSLIPVSLIPLFVNICSLVWTIYLSIVANKGSAS</sequence>
<evidence type="ECO:0000256" key="2">
    <source>
        <dbReference type="ARBA" id="ARBA00006824"/>
    </source>
</evidence>
<keyword evidence="5 6" id="KW-0472">Membrane</keyword>
<reference evidence="7" key="1">
    <citation type="submission" date="2023-08" db="EMBL/GenBank/DDBJ databases">
        <authorList>
            <person name="Audoor S."/>
            <person name="Bilcke G."/>
        </authorList>
    </citation>
    <scope>NUCLEOTIDE SEQUENCE</scope>
</reference>